<comment type="PTM">
    <text evidence="13">Carboxylation is probably crucial for Mg(2+) binding and, consequently, for the gamma-phosphate positioning of ATP.</text>
</comment>
<dbReference type="HAMAP" id="MF_01201">
    <property type="entry name" value="Ala_racemase"/>
    <property type="match status" value="1"/>
</dbReference>
<dbReference type="Proteomes" id="UP000178449">
    <property type="component" value="Unassembled WGS sequence"/>
</dbReference>
<keyword evidence="4 13" id="KW-0963">Cytoplasm</keyword>
<dbReference type="InterPro" id="IPR011079">
    <property type="entry name" value="Ala_racemase_C"/>
</dbReference>
<dbReference type="STRING" id="1817772.A2527_04590"/>
<dbReference type="InterPro" id="IPR005761">
    <property type="entry name" value="UDP-N-AcMur-Glu-dNH2Pim_ligase"/>
</dbReference>
<keyword evidence="13" id="KW-0460">Magnesium</keyword>
<dbReference type="UniPathway" id="UPA00042">
    <property type="reaction ID" value="UER00497"/>
</dbReference>
<feature type="short sequence motif" description="Meso-diaminopimelate recognition motif" evidence="13">
    <location>
        <begin position="428"/>
        <end position="431"/>
    </location>
</feature>
<dbReference type="SUPFAM" id="SSF53623">
    <property type="entry name" value="MurD-like peptide ligases, catalytic domain"/>
    <property type="match status" value="1"/>
</dbReference>
<dbReference type="InterPro" id="IPR000821">
    <property type="entry name" value="Ala_racemase"/>
</dbReference>
<gene>
    <name evidence="13" type="primary">murE</name>
    <name evidence="19" type="ORF">A2527_04590</name>
</gene>
<feature type="binding site" evidence="13">
    <location>
        <position position="485"/>
    </location>
    <ligand>
        <name>meso-2,6-diaminopimelate</name>
        <dbReference type="ChEBI" id="CHEBI:57791"/>
    </ligand>
</feature>
<comment type="similarity">
    <text evidence="14">Belongs to the alanine racemase family.</text>
</comment>
<dbReference type="Pfam" id="PF08245">
    <property type="entry name" value="Mur_ligase_M"/>
    <property type="match status" value="1"/>
</dbReference>
<evidence type="ECO:0000256" key="15">
    <source>
        <dbReference type="PIRSR" id="PIRSR600821-50"/>
    </source>
</evidence>
<dbReference type="GO" id="GO:0030170">
    <property type="term" value="F:pyridoxal phosphate binding"/>
    <property type="evidence" value="ECO:0007669"/>
    <property type="project" value="UniProtKB-UniRule"/>
</dbReference>
<dbReference type="InterPro" id="IPR018109">
    <property type="entry name" value="Folylpolyglutamate_synth_CS"/>
</dbReference>
<dbReference type="NCBIfam" id="TIGR00492">
    <property type="entry name" value="alr"/>
    <property type="match status" value="1"/>
</dbReference>
<accession>A0A1F6GDK1</accession>
<dbReference type="EMBL" id="MFNE01000018">
    <property type="protein sequence ID" value="OGG96183.1"/>
    <property type="molecule type" value="Genomic_DNA"/>
</dbReference>
<dbReference type="Gene3D" id="3.40.1190.10">
    <property type="entry name" value="Mur-like, catalytic domain"/>
    <property type="match status" value="1"/>
</dbReference>
<dbReference type="FunFam" id="3.20.20.10:FF:000002">
    <property type="entry name" value="Alanine racemase"/>
    <property type="match status" value="1"/>
</dbReference>
<keyword evidence="11 14" id="KW-0413">Isomerase</keyword>
<keyword evidence="9 13" id="KW-0133">Cell shape</keyword>
<comment type="cofactor">
    <cofactor evidence="13">
        <name>Mg(2+)</name>
        <dbReference type="ChEBI" id="CHEBI:18420"/>
    </cofactor>
</comment>
<feature type="binding site" evidence="13">
    <location>
        <position position="199"/>
    </location>
    <ligand>
        <name>UDP-N-acetyl-alpha-D-muramoyl-L-alanyl-D-glutamate</name>
        <dbReference type="ChEBI" id="CHEBI:83900"/>
    </ligand>
</feature>
<comment type="similarity">
    <text evidence="3 13">Belongs to the MurCDEF family. MurE subfamily.</text>
</comment>
<evidence type="ECO:0000259" key="18">
    <source>
        <dbReference type="SMART" id="SM01005"/>
    </source>
</evidence>
<comment type="pathway">
    <text evidence="13 17">Cell wall biogenesis; peptidoglycan biosynthesis.</text>
</comment>
<dbReference type="EC" id="5.1.1.1" evidence="14"/>
<comment type="pathway">
    <text evidence="14">Amino-acid biosynthesis; D-alanine biosynthesis; D-alanine from L-alanine: step 1/1.</text>
</comment>
<name>A0A1F6GDK1_9PROT</name>
<organism evidence="19 20">
    <name type="scientific">Candidatus Lambdaproteobacteria bacterium RIFOXYD2_FULL_50_16</name>
    <dbReference type="NCBI Taxonomy" id="1817772"/>
    <lineage>
        <taxon>Bacteria</taxon>
        <taxon>Pseudomonadati</taxon>
        <taxon>Pseudomonadota</taxon>
        <taxon>Candidatus Lambdaproteobacteria</taxon>
    </lineage>
</organism>
<dbReference type="NCBIfam" id="TIGR01085">
    <property type="entry name" value="murE"/>
    <property type="match status" value="1"/>
</dbReference>
<evidence type="ECO:0000256" key="16">
    <source>
        <dbReference type="PIRSR" id="PIRSR600821-52"/>
    </source>
</evidence>
<dbReference type="PANTHER" id="PTHR23135">
    <property type="entry name" value="MUR LIGASE FAMILY MEMBER"/>
    <property type="match status" value="1"/>
</dbReference>
<sequence>MTLAELLVGLPESGLQVIGNLQTEISSLHFDPLKVTPGGAYFCLEQEEFQEPHLKPSGLDHWGEALDRGAVCLFTSKAARINPPAGVVQVVCWHLNQAMALIAKRFYGDPYAHMRLIGITGTNGKTTTCQILDGILTHAKFKAGVIGTIGTFYPDSKEPPTHLSNPLAIDLFAIGARMKKAEAQAVMMEVTSHAMDYDRNHALDYDIAIFTNLTQDHLDHHHSMEAYLKAKVKFFKQLGQGKKKAVAIVNLDDPYAGEFVVALDDYAKRMGRILLVTYGIRAKNADLRATPIEMTGKSSRFQLTLRGNDLGEVRLPMAGTFNIYNAVAAFAAGLAMDIRLETLIQGLERARQIDGRFEKIESPKGTDIFIDYAHTPDALEKILKEIMSLCRGRGICVFGCGGDRDATKRPIMGAIASKYADQVVVTSDNPRTEDPQKIALEIAAGIAPEDQTHLYIELDRAKAIALALEMAGPMDSVLIAGKGHETYQIIGHQQTPFSDRVQVRAFFERHKEPHFRAQVEINPEQIRQNLRLILAEKPAQLSVMAVVKDEALGHGLVQVAKIAQEEGLAYLGVACMEEAIALRQAGLAQIGILVFGERQTADLELALQLNLDLQVQSLERAQEISRVALELGKTARLHLKVDTGMGRYGVLPEKAARLFTDISGLPQVELIGLFTHFAQSDEAEKAYAHLQWQRFEKVLKELASQGIKPPLVHAANSGGYLDLPFAHGDMVRIGALLTGVYPSEVCRRIKGLAPAMEVKAKVAFVKELGPGDKVGYGMHWTAEAPAKIAVLPIGYGDGYPRIRNKGFVLLHGKRCPIRGGNSMDALMVEVTGLPVHPGDEVVLLGKQGDEEITAMEIARGAGTVTYQILSCWTNRMPKRWL</sequence>
<evidence type="ECO:0000313" key="19">
    <source>
        <dbReference type="EMBL" id="OGG96183.1"/>
    </source>
</evidence>
<dbReference type="InterPro" id="IPR035911">
    <property type="entry name" value="MurE/MurF_N"/>
</dbReference>
<feature type="binding site" evidence="13">
    <location>
        <position position="191"/>
    </location>
    <ligand>
        <name>UDP-N-acetyl-alpha-D-muramoyl-L-alanyl-D-glutamate</name>
        <dbReference type="ChEBI" id="CHEBI:83900"/>
    </ligand>
</feature>
<dbReference type="Pfam" id="PF00842">
    <property type="entry name" value="Ala_racemase_C"/>
    <property type="match status" value="1"/>
</dbReference>
<dbReference type="InterPro" id="IPR013221">
    <property type="entry name" value="Mur_ligase_cen"/>
</dbReference>
<dbReference type="GO" id="GO:0005737">
    <property type="term" value="C:cytoplasm"/>
    <property type="evidence" value="ECO:0007669"/>
    <property type="project" value="UniProtKB-SubCell"/>
</dbReference>
<comment type="catalytic activity">
    <reaction evidence="1 14">
        <text>L-alanine = D-alanine</text>
        <dbReference type="Rhea" id="RHEA:20249"/>
        <dbReference type="ChEBI" id="CHEBI:57416"/>
        <dbReference type="ChEBI" id="CHEBI:57972"/>
        <dbReference type="EC" id="5.1.1.1"/>
    </reaction>
</comment>
<dbReference type="CDD" id="cd00430">
    <property type="entry name" value="PLPDE_III_AR"/>
    <property type="match status" value="1"/>
</dbReference>
<dbReference type="Gene3D" id="3.20.20.10">
    <property type="entry name" value="Alanine racemase"/>
    <property type="match status" value="1"/>
</dbReference>
<dbReference type="HAMAP" id="MF_00208">
    <property type="entry name" value="MurE"/>
    <property type="match status" value="1"/>
</dbReference>
<dbReference type="InterPro" id="IPR009006">
    <property type="entry name" value="Ala_racemase/Decarboxylase_C"/>
</dbReference>
<reference evidence="19 20" key="1">
    <citation type="journal article" date="2016" name="Nat. Commun.">
        <title>Thousands of microbial genomes shed light on interconnected biogeochemical processes in an aquifer system.</title>
        <authorList>
            <person name="Anantharaman K."/>
            <person name="Brown C.T."/>
            <person name="Hug L.A."/>
            <person name="Sharon I."/>
            <person name="Castelle C.J."/>
            <person name="Probst A.J."/>
            <person name="Thomas B.C."/>
            <person name="Singh A."/>
            <person name="Wilkins M.J."/>
            <person name="Karaoz U."/>
            <person name="Brodie E.L."/>
            <person name="Williams K.H."/>
            <person name="Hubbard S.S."/>
            <person name="Banfield J.F."/>
        </authorList>
    </citation>
    <scope>NUCLEOTIDE SEQUENCE [LARGE SCALE GENOMIC DNA]</scope>
</reference>
<keyword evidence="13 17" id="KW-0132">Cell division</keyword>
<dbReference type="InterPro" id="IPR029066">
    <property type="entry name" value="PLP-binding_barrel"/>
</dbReference>
<dbReference type="GO" id="GO:0008360">
    <property type="term" value="P:regulation of cell shape"/>
    <property type="evidence" value="ECO:0007669"/>
    <property type="project" value="UniProtKB-KW"/>
</dbReference>
<dbReference type="UniPathway" id="UPA00219"/>
<dbReference type="Gene3D" id="3.90.190.20">
    <property type="entry name" value="Mur ligase, C-terminal domain"/>
    <property type="match status" value="1"/>
</dbReference>
<dbReference type="Pfam" id="PF02875">
    <property type="entry name" value="Mur_ligase_C"/>
    <property type="match status" value="1"/>
</dbReference>
<keyword evidence="13 17" id="KW-0131">Cell cycle</keyword>
<dbReference type="GO" id="GO:0009252">
    <property type="term" value="P:peptidoglycan biosynthetic process"/>
    <property type="evidence" value="ECO:0007669"/>
    <property type="project" value="UniProtKB-UniRule"/>
</dbReference>
<evidence type="ECO:0000256" key="5">
    <source>
        <dbReference type="ARBA" id="ARBA00022598"/>
    </source>
</evidence>
<dbReference type="Gene3D" id="3.40.1390.10">
    <property type="entry name" value="MurE/MurF, N-terminal domain"/>
    <property type="match status" value="1"/>
</dbReference>
<feature type="active site" description="Proton acceptor; specific for D-alanine" evidence="14">
    <location>
        <position position="548"/>
    </location>
</feature>
<dbReference type="InterPro" id="IPR004101">
    <property type="entry name" value="Mur_ligase_C"/>
</dbReference>
<evidence type="ECO:0000256" key="7">
    <source>
        <dbReference type="ARBA" id="ARBA00022840"/>
    </source>
</evidence>
<comment type="catalytic activity">
    <reaction evidence="13">
        <text>UDP-N-acetyl-alpha-D-muramoyl-L-alanyl-D-glutamate + meso-2,6-diaminopimelate + ATP = UDP-N-acetyl-alpha-D-muramoyl-L-alanyl-gamma-D-glutamyl-meso-2,6-diaminopimelate + ADP + phosphate + H(+)</text>
        <dbReference type="Rhea" id="RHEA:23676"/>
        <dbReference type="ChEBI" id="CHEBI:15378"/>
        <dbReference type="ChEBI" id="CHEBI:30616"/>
        <dbReference type="ChEBI" id="CHEBI:43474"/>
        <dbReference type="ChEBI" id="CHEBI:57791"/>
        <dbReference type="ChEBI" id="CHEBI:83900"/>
        <dbReference type="ChEBI" id="CHEBI:83905"/>
        <dbReference type="ChEBI" id="CHEBI:456216"/>
        <dbReference type="EC" id="6.3.2.13"/>
    </reaction>
</comment>
<evidence type="ECO:0000256" key="4">
    <source>
        <dbReference type="ARBA" id="ARBA00022490"/>
    </source>
</evidence>
<evidence type="ECO:0000256" key="1">
    <source>
        <dbReference type="ARBA" id="ARBA00000316"/>
    </source>
</evidence>
<dbReference type="SUPFAM" id="SSF50621">
    <property type="entry name" value="Alanine racemase C-terminal domain-like"/>
    <property type="match status" value="1"/>
</dbReference>
<keyword evidence="6 13" id="KW-0547">Nucleotide-binding</keyword>
<dbReference type="GO" id="GO:0005524">
    <property type="term" value="F:ATP binding"/>
    <property type="evidence" value="ECO:0007669"/>
    <property type="project" value="UniProtKB-UniRule"/>
</dbReference>
<dbReference type="EC" id="6.3.2.13" evidence="13"/>
<dbReference type="SUPFAM" id="SSF63418">
    <property type="entry name" value="MurE/MurF N-terminal domain"/>
    <property type="match status" value="1"/>
</dbReference>
<feature type="active site" description="Proton acceptor; specific for L-alanine" evidence="14">
    <location>
        <position position="776"/>
    </location>
</feature>
<evidence type="ECO:0000256" key="12">
    <source>
        <dbReference type="ARBA" id="ARBA00023316"/>
    </source>
</evidence>
<dbReference type="PANTHER" id="PTHR23135:SF4">
    <property type="entry name" value="UDP-N-ACETYLMURAMOYL-L-ALANYL-D-GLUTAMATE--2,6-DIAMINOPIMELATE LIGASE MURE HOMOLOG, CHLOROPLASTIC"/>
    <property type="match status" value="1"/>
</dbReference>
<dbReference type="GO" id="GO:0051301">
    <property type="term" value="P:cell division"/>
    <property type="evidence" value="ECO:0007669"/>
    <property type="project" value="UniProtKB-KW"/>
</dbReference>
<dbReference type="Pfam" id="PF01168">
    <property type="entry name" value="Ala_racemase_N"/>
    <property type="match status" value="1"/>
</dbReference>
<evidence type="ECO:0000256" key="10">
    <source>
        <dbReference type="ARBA" id="ARBA00022984"/>
    </source>
</evidence>
<evidence type="ECO:0000256" key="17">
    <source>
        <dbReference type="RuleBase" id="RU004135"/>
    </source>
</evidence>
<feature type="modified residue" description="N6-carboxylysine" evidence="13">
    <location>
        <position position="231"/>
    </location>
</feature>
<feature type="binding site" evidence="13">
    <location>
        <begin position="121"/>
        <end position="127"/>
    </location>
    <ligand>
        <name>ATP</name>
        <dbReference type="ChEBI" id="CHEBI:30616"/>
    </ligand>
</feature>
<feature type="binding site" evidence="13">
    <location>
        <position position="404"/>
    </location>
    <ligand>
        <name>meso-2,6-diaminopimelate</name>
        <dbReference type="ChEBI" id="CHEBI:57791"/>
    </ligand>
</feature>
<evidence type="ECO:0000256" key="8">
    <source>
        <dbReference type="ARBA" id="ARBA00022898"/>
    </source>
</evidence>
<evidence type="ECO:0000256" key="6">
    <source>
        <dbReference type="ARBA" id="ARBA00022741"/>
    </source>
</evidence>
<dbReference type="InterPro" id="IPR001608">
    <property type="entry name" value="Ala_racemase_N"/>
</dbReference>
<comment type="function">
    <text evidence="13">Catalyzes the addition of meso-diaminopimelic acid to the nucleotide precursor UDP-N-acetylmuramoyl-L-alanyl-D-glutamate (UMAG) in the biosynthesis of bacterial cell-wall peptidoglycan.</text>
</comment>
<feature type="binding site" evidence="14 16">
    <location>
        <position position="823"/>
    </location>
    <ligand>
        <name>substrate</name>
    </ligand>
</feature>
<dbReference type="NCBIfam" id="NF001126">
    <property type="entry name" value="PRK00139.1-4"/>
    <property type="match status" value="1"/>
</dbReference>
<feature type="domain" description="Alanine racemase C-terminal" evidence="18">
    <location>
        <begin position="755"/>
        <end position="881"/>
    </location>
</feature>
<dbReference type="InterPro" id="IPR036565">
    <property type="entry name" value="Mur-like_cat_sf"/>
</dbReference>
<keyword evidence="8 14" id="KW-0663">Pyridoxal phosphate</keyword>
<dbReference type="SUPFAM" id="SSF53244">
    <property type="entry name" value="MurD-like peptide ligases, peptide-binding domain"/>
    <property type="match status" value="1"/>
</dbReference>
<dbReference type="SUPFAM" id="SSF51419">
    <property type="entry name" value="PLP-binding barrel"/>
    <property type="match status" value="1"/>
</dbReference>
<keyword evidence="7 13" id="KW-0067">ATP-binding</keyword>
<comment type="function">
    <text evidence="14">Catalyzes the interconversion of L-alanine and D-alanine. May also act on other amino acids.</text>
</comment>
<dbReference type="AlphaFoldDB" id="A0A1F6GDK1"/>
<dbReference type="SMART" id="SM01005">
    <property type="entry name" value="Ala_racemase_C"/>
    <property type="match status" value="1"/>
</dbReference>
<dbReference type="GO" id="GO:0004326">
    <property type="term" value="F:tetrahydrofolylpolyglutamate synthase activity"/>
    <property type="evidence" value="ECO:0007669"/>
    <property type="project" value="InterPro"/>
</dbReference>
<comment type="subcellular location">
    <subcellularLocation>
        <location evidence="13 17">Cytoplasm</location>
    </subcellularLocation>
</comment>
<protein>
    <recommendedName>
        <fullName evidence="13 14">Multifunctional fusion protein</fullName>
    </recommendedName>
    <domain>
        <recommendedName>
            <fullName evidence="13">UDP-N-acetylmuramoyl-L-alanyl-D-glutamate--2,6-diaminopimelate ligase</fullName>
            <ecNumber evidence="13">6.3.2.13</ecNumber>
        </recommendedName>
        <alternativeName>
            <fullName evidence="13">Meso-A2pm-adding enzyme</fullName>
        </alternativeName>
        <alternativeName>
            <fullName evidence="13">Meso-diaminopimelate-adding enzyme</fullName>
        </alternativeName>
        <alternativeName>
            <fullName evidence="13">UDP-MurNAc-L-Ala-D-Glu:meso-diaminopimelate ligase</fullName>
        </alternativeName>
        <alternativeName>
            <fullName evidence="13">UDP-MurNAc-tripeptide synthetase</fullName>
        </alternativeName>
        <alternativeName>
            <fullName evidence="13">UDP-N-acetylmuramyl-tripeptide synthetase</fullName>
        </alternativeName>
    </domain>
    <domain>
        <recommendedName>
            <fullName evidence="14">Alanine racemase</fullName>
            <ecNumber evidence="14">5.1.1.1</ecNumber>
        </recommendedName>
    </domain>
</protein>
<evidence type="ECO:0000256" key="14">
    <source>
        <dbReference type="HAMAP-Rule" id="MF_01201"/>
    </source>
</evidence>
<dbReference type="InterPro" id="IPR036615">
    <property type="entry name" value="Mur_ligase_C_dom_sf"/>
</dbReference>
<dbReference type="GO" id="GO:0000287">
    <property type="term" value="F:magnesium ion binding"/>
    <property type="evidence" value="ECO:0007669"/>
    <property type="project" value="UniProtKB-UniRule"/>
</dbReference>
<dbReference type="GO" id="GO:0008784">
    <property type="term" value="F:alanine racemase activity"/>
    <property type="evidence" value="ECO:0007669"/>
    <property type="project" value="UniProtKB-UniRule"/>
</dbReference>
<evidence type="ECO:0000256" key="13">
    <source>
        <dbReference type="HAMAP-Rule" id="MF_00208"/>
    </source>
</evidence>
<keyword evidence="5 13" id="KW-0436">Ligase</keyword>
<evidence type="ECO:0000256" key="2">
    <source>
        <dbReference type="ARBA" id="ARBA00001933"/>
    </source>
</evidence>
<feature type="binding site" evidence="13">
    <location>
        <begin position="428"/>
        <end position="431"/>
    </location>
    <ligand>
        <name>meso-2,6-diaminopimelate</name>
        <dbReference type="ChEBI" id="CHEBI:57791"/>
    </ligand>
</feature>
<evidence type="ECO:0000313" key="20">
    <source>
        <dbReference type="Proteomes" id="UP000178449"/>
    </source>
</evidence>
<keyword evidence="10 13" id="KW-0573">Peptidoglycan synthesis</keyword>
<evidence type="ECO:0000256" key="9">
    <source>
        <dbReference type="ARBA" id="ARBA00022960"/>
    </source>
</evidence>
<keyword evidence="12 13" id="KW-0961">Cell wall biogenesis/degradation</keyword>
<feature type="binding site" evidence="14 16">
    <location>
        <position position="647"/>
    </location>
    <ligand>
        <name>substrate</name>
    </ligand>
</feature>
<dbReference type="PRINTS" id="PR00992">
    <property type="entry name" value="ALARACEMASE"/>
</dbReference>
<feature type="binding site" evidence="13">
    <location>
        <position position="481"/>
    </location>
    <ligand>
        <name>meso-2,6-diaminopimelate</name>
        <dbReference type="ChEBI" id="CHEBI:57791"/>
    </ligand>
</feature>
<dbReference type="PROSITE" id="PS01011">
    <property type="entry name" value="FOLYLPOLYGLU_SYNT_1"/>
    <property type="match status" value="1"/>
</dbReference>
<comment type="caution">
    <text evidence="19">The sequence shown here is derived from an EMBL/GenBank/DDBJ whole genome shotgun (WGS) entry which is preliminary data.</text>
</comment>
<dbReference type="GO" id="GO:0008765">
    <property type="term" value="F:UDP-N-acetylmuramoylalanyl-D-glutamate-2,6-diaminopimelate ligase activity"/>
    <property type="evidence" value="ECO:0007669"/>
    <property type="project" value="UniProtKB-UniRule"/>
</dbReference>
<feature type="modified residue" description="N6-(pyridoxal phosphate)lysine" evidence="14 15">
    <location>
        <position position="548"/>
    </location>
</feature>
<evidence type="ECO:0000256" key="3">
    <source>
        <dbReference type="ARBA" id="ARBA00005898"/>
    </source>
</evidence>
<evidence type="ECO:0000256" key="11">
    <source>
        <dbReference type="ARBA" id="ARBA00023235"/>
    </source>
</evidence>
<comment type="caution">
    <text evidence="13">Lacks conserved residue(s) required for the propagation of feature annotation.</text>
</comment>
<proteinExistence type="inferred from homology"/>
<dbReference type="Gene3D" id="2.40.37.10">
    <property type="entry name" value="Lyase, Ornithine Decarboxylase, Chain A, domain 1"/>
    <property type="match status" value="1"/>
</dbReference>
<comment type="cofactor">
    <cofactor evidence="2 14 15">
        <name>pyridoxal 5'-phosphate</name>
        <dbReference type="ChEBI" id="CHEBI:597326"/>
    </cofactor>
</comment>
<dbReference type="GO" id="GO:0030632">
    <property type="term" value="P:D-alanine biosynthetic process"/>
    <property type="evidence" value="ECO:0007669"/>
    <property type="project" value="UniProtKB-UniRule"/>
</dbReference>
<dbReference type="GO" id="GO:0071555">
    <property type="term" value="P:cell wall organization"/>
    <property type="evidence" value="ECO:0007669"/>
    <property type="project" value="UniProtKB-KW"/>
</dbReference>